<dbReference type="EMBL" id="JAJVDC020000017">
    <property type="protein sequence ID" value="KAL1634115.1"/>
    <property type="molecule type" value="Genomic_DNA"/>
</dbReference>
<organism evidence="3 4">
    <name type="scientific">Neofusicoccum ribis</name>
    <dbReference type="NCBI Taxonomy" id="45134"/>
    <lineage>
        <taxon>Eukaryota</taxon>
        <taxon>Fungi</taxon>
        <taxon>Dikarya</taxon>
        <taxon>Ascomycota</taxon>
        <taxon>Pezizomycotina</taxon>
        <taxon>Dothideomycetes</taxon>
        <taxon>Dothideomycetes incertae sedis</taxon>
        <taxon>Botryosphaeriales</taxon>
        <taxon>Botryosphaeriaceae</taxon>
        <taxon>Neofusicoccum</taxon>
    </lineage>
</organism>
<evidence type="ECO:0000256" key="2">
    <source>
        <dbReference type="SAM" id="Phobius"/>
    </source>
</evidence>
<feature type="region of interest" description="Disordered" evidence="1">
    <location>
        <begin position="116"/>
        <end position="265"/>
    </location>
</feature>
<evidence type="ECO:0000313" key="4">
    <source>
        <dbReference type="Proteomes" id="UP001521116"/>
    </source>
</evidence>
<evidence type="ECO:0000256" key="1">
    <source>
        <dbReference type="SAM" id="MobiDB-lite"/>
    </source>
</evidence>
<keyword evidence="2" id="KW-0472">Membrane</keyword>
<comment type="caution">
    <text evidence="3">The sequence shown here is derived from an EMBL/GenBank/DDBJ whole genome shotgun (WGS) entry which is preliminary data.</text>
</comment>
<keyword evidence="2" id="KW-1133">Transmembrane helix</keyword>
<evidence type="ECO:0000313" key="3">
    <source>
        <dbReference type="EMBL" id="KAL1634115.1"/>
    </source>
</evidence>
<feature type="compositionally biased region" description="Polar residues" evidence="1">
    <location>
        <begin position="116"/>
        <end position="126"/>
    </location>
</feature>
<feature type="compositionally biased region" description="Basic and acidic residues" evidence="1">
    <location>
        <begin position="148"/>
        <end position="158"/>
    </location>
</feature>
<feature type="region of interest" description="Disordered" evidence="1">
    <location>
        <begin position="41"/>
        <end position="64"/>
    </location>
</feature>
<reference evidence="3 4" key="1">
    <citation type="submission" date="2024-02" db="EMBL/GenBank/DDBJ databases">
        <title>De novo assembly and annotation of 12 fungi associated with fruit tree decline syndrome in Ontario, Canada.</title>
        <authorList>
            <person name="Sulman M."/>
            <person name="Ellouze W."/>
            <person name="Ilyukhin E."/>
        </authorList>
    </citation>
    <scope>NUCLEOTIDE SEQUENCE [LARGE SCALE GENOMIC DNA]</scope>
    <source>
        <strain evidence="3 4">M1-105</strain>
    </source>
</reference>
<feature type="compositionally biased region" description="Pro residues" evidence="1">
    <location>
        <begin position="159"/>
        <end position="179"/>
    </location>
</feature>
<name>A0ABR3T3I3_9PEZI</name>
<dbReference type="Proteomes" id="UP001521116">
    <property type="component" value="Unassembled WGS sequence"/>
</dbReference>
<proteinExistence type="predicted"/>
<keyword evidence="4" id="KW-1185">Reference proteome</keyword>
<feature type="transmembrane region" description="Helical" evidence="2">
    <location>
        <begin position="74"/>
        <end position="95"/>
    </location>
</feature>
<keyword evidence="2" id="KW-0812">Transmembrane</keyword>
<accession>A0ABR3T3I3</accession>
<protein>
    <submittedName>
        <fullName evidence="3">Uncharacterized protein</fullName>
    </submittedName>
</protein>
<feature type="compositionally biased region" description="Low complexity" evidence="1">
    <location>
        <begin position="41"/>
        <end position="56"/>
    </location>
</feature>
<sequence length="265" mass="28650">MTSHASPPSCRSSLLRQSPAYRFSLVYLWFFYPPNVISQGNSSPPQSSASPTGSSAGDDDSDDGMSSLSRDGMLNLYFLFIAIAVILLIVALFLIHRRKKRRKEMMRNFGQSALAQDINNPHNASGSARARWLRGGNRWGGPPNTFARTEEGLNERGEAPPPYYQPPGGPPQPYAPPPNGHFAPQPHVAMPSMPPQQPPPGFHGGDPGLAIPMRTLSRDTQGNKPPGYDDTLQPGGEAGANPISASSSTGNLIRHDGQNQYGMRH</sequence>
<feature type="compositionally biased region" description="Pro residues" evidence="1">
    <location>
        <begin position="192"/>
        <end position="201"/>
    </location>
</feature>
<gene>
    <name evidence="3" type="ORF">SLS56_002418</name>
</gene>